<dbReference type="Pfam" id="PF10536">
    <property type="entry name" value="PMD"/>
    <property type="match status" value="1"/>
</dbReference>
<protein>
    <recommendedName>
        <fullName evidence="1">Aminotransferase-like plant mobile domain-containing protein</fullName>
    </recommendedName>
</protein>
<dbReference type="InterPro" id="IPR044824">
    <property type="entry name" value="MAIN-like"/>
</dbReference>
<accession>A0A444Y9U5</accession>
<dbReference type="PANTHER" id="PTHR46033:SF8">
    <property type="entry name" value="PROTEIN MAINTENANCE OF MERISTEMS-LIKE"/>
    <property type="match status" value="1"/>
</dbReference>
<dbReference type="GO" id="GO:0010073">
    <property type="term" value="P:meristem maintenance"/>
    <property type="evidence" value="ECO:0007669"/>
    <property type="project" value="InterPro"/>
</dbReference>
<name>A0A444Y9U5_ARAHY</name>
<comment type="caution">
    <text evidence="2">The sequence shown here is derived from an EMBL/GenBank/DDBJ whole genome shotgun (WGS) entry which is preliminary data.</text>
</comment>
<gene>
    <name evidence="2" type="ORF">Ahy_B07g086489</name>
</gene>
<dbReference type="STRING" id="3818.A0A444Y9U5"/>
<proteinExistence type="predicted"/>
<sequence length="273" mass="32471">MNNKFFLYQPNRNLMVRKLDPPETWNLMVEDALREMRFYHVSRIWVIREFYPLLSALVERWRLETRTFVLPVGEVTVTLEDVAYIFSLHIHGQVVSGWTDSSGEFLDTDRLDILESIQRYIRCQIFYFLGSTLFADKLTVYAHAKYLPLLHDFNLIQTYSWGQHVLALYRASHYDTKEMDDPLNILFVWTWERMPCIVPVPRQYLPAADVPVARRWSHFKRISAWLSKTTTTFRQEIDYMKEPYEGVIIPDELHRHLEVCNTVAPLLSFECVE</sequence>
<organism evidence="2 3">
    <name type="scientific">Arachis hypogaea</name>
    <name type="common">Peanut</name>
    <dbReference type="NCBI Taxonomy" id="3818"/>
    <lineage>
        <taxon>Eukaryota</taxon>
        <taxon>Viridiplantae</taxon>
        <taxon>Streptophyta</taxon>
        <taxon>Embryophyta</taxon>
        <taxon>Tracheophyta</taxon>
        <taxon>Spermatophyta</taxon>
        <taxon>Magnoliopsida</taxon>
        <taxon>eudicotyledons</taxon>
        <taxon>Gunneridae</taxon>
        <taxon>Pentapetalae</taxon>
        <taxon>rosids</taxon>
        <taxon>fabids</taxon>
        <taxon>Fabales</taxon>
        <taxon>Fabaceae</taxon>
        <taxon>Papilionoideae</taxon>
        <taxon>50 kb inversion clade</taxon>
        <taxon>dalbergioids sensu lato</taxon>
        <taxon>Dalbergieae</taxon>
        <taxon>Pterocarpus clade</taxon>
        <taxon>Arachis</taxon>
    </lineage>
</organism>
<evidence type="ECO:0000313" key="3">
    <source>
        <dbReference type="Proteomes" id="UP000289738"/>
    </source>
</evidence>
<keyword evidence="3" id="KW-1185">Reference proteome</keyword>
<feature type="domain" description="Aminotransferase-like plant mobile" evidence="1">
    <location>
        <begin position="50"/>
        <end position="273"/>
    </location>
</feature>
<dbReference type="PANTHER" id="PTHR46033">
    <property type="entry name" value="PROTEIN MAIN-LIKE 2"/>
    <property type="match status" value="1"/>
</dbReference>
<dbReference type="EMBL" id="SDMP01000017">
    <property type="protein sequence ID" value="RYQ98730.1"/>
    <property type="molecule type" value="Genomic_DNA"/>
</dbReference>
<dbReference type="InterPro" id="IPR019557">
    <property type="entry name" value="AminoTfrase-like_pln_mobile"/>
</dbReference>
<reference evidence="2 3" key="1">
    <citation type="submission" date="2019-01" db="EMBL/GenBank/DDBJ databases">
        <title>Sequencing of cultivated peanut Arachis hypogaea provides insights into genome evolution and oil improvement.</title>
        <authorList>
            <person name="Chen X."/>
        </authorList>
    </citation>
    <scope>NUCLEOTIDE SEQUENCE [LARGE SCALE GENOMIC DNA]</scope>
    <source>
        <strain evidence="3">cv. Fuhuasheng</strain>
        <tissue evidence="2">Leaves</tissue>
    </source>
</reference>
<evidence type="ECO:0000259" key="1">
    <source>
        <dbReference type="Pfam" id="PF10536"/>
    </source>
</evidence>
<dbReference type="AlphaFoldDB" id="A0A444Y9U5"/>
<evidence type="ECO:0000313" key="2">
    <source>
        <dbReference type="EMBL" id="RYQ98730.1"/>
    </source>
</evidence>
<dbReference type="Proteomes" id="UP000289738">
    <property type="component" value="Chromosome B07"/>
</dbReference>